<feature type="domain" description="GPR158/179 extracellular" evidence="10">
    <location>
        <begin position="290"/>
        <end position="393"/>
    </location>
</feature>
<keyword evidence="9" id="KW-0472">Membrane</keyword>
<accession>A0AAE0SP16</accession>
<keyword evidence="8" id="KW-0807">Transducer</keyword>
<keyword evidence="12" id="KW-1185">Reference proteome</keyword>
<proteinExistence type="inferred from homology"/>
<keyword evidence="4" id="KW-0732">Signal</keyword>
<dbReference type="Gene3D" id="3.30.450.20">
    <property type="entry name" value="PAS domain"/>
    <property type="match status" value="1"/>
</dbReference>
<evidence type="ECO:0000256" key="2">
    <source>
        <dbReference type="ARBA" id="ARBA00007242"/>
    </source>
</evidence>
<evidence type="ECO:0000256" key="1">
    <source>
        <dbReference type="ARBA" id="ARBA00004651"/>
    </source>
</evidence>
<reference evidence="11" key="3">
    <citation type="submission" date="2023-05" db="EMBL/GenBank/DDBJ databases">
        <authorList>
            <person name="Smith C.H."/>
        </authorList>
    </citation>
    <scope>NUCLEOTIDE SEQUENCE</scope>
    <source>
        <strain evidence="11">CHS0354</strain>
        <tissue evidence="11">Mantle</tissue>
    </source>
</reference>
<keyword evidence="5" id="KW-0297">G-protein coupled receptor</keyword>
<dbReference type="Pfam" id="PF22572">
    <property type="entry name" value="GPR158_179_EC"/>
    <property type="match status" value="2"/>
</dbReference>
<comment type="subcellular location">
    <subcellularLocation>
        <location evidence="1">Cell membrane</location>
        <topology evidence="1">Multi-pass membrane protein</topology>
    </subcellularLocation>
</comment>
<organism evidence="11 12">
    <name type="scientific">Potamilus streckersoni</name>
    <dbReference type="NCBI Taxonomy" id="2493646"/>
    <lineage>
        <taxon>Eukaryota</taxon>
        <taxon>Metazoa</taxon>
        <taxon>Spiralia</taxon>
        <taxon>Lophotrochozoa</taxon>
        <taxon>Mollusca</taxon>
        <taxon>Bivalvia</taxon>
        <taxon>Autobranchia</taxon>
        <taxon>Heteroconchia</taxon>
        <taxon>Palaeoheterodonta</taxon>
        <taxon>Unionida</taxon>
        <taxon>Unionoidea</taxon>
        <taxon>Unionidae</taxon>
        <taxon>Ambleminae</taxon>
        <taxon>Lampsilini</taxon>
        <taxon>Potamilus</taxon>
    </lineage>
</organism>
<dbReference type="PANTHER" id="PTHR32546">
    <property type="entry name" value="G-PROTEIN COUPLED RECEPTOR 158-RELATED"/>
    <property type="match status" value="1"/>
</dbReference>
<evidence type="ECO:0000259" key="10">
    <source>
        <dbReference type="Pfam" id="PF22572"/>
    </source>
</evidence>
<dbReference type="EMBL" id="JAEAOA010001321">
    <property type="protein sequence ID" value="KAK3595226.1"/>
    <property type="molecule type" value="Genomic_DNA"/>
</dbReference>
<reference evidence="11" key="2">
    <citation type="journal article" date="2021" name="Genome Biol. Evol.">
        <title>Developing a high-quality reference genome for a parasitic bivalve with doubly uniparental inheritance (Bivalvia: Unionida).</title>
        <authorList>
            <person name="Smith C.H."/>
        </authorList>
    </citation>
    <scope>NUCLEOTIDE SEQUENCE</scope>
    <source>
        <strain evidence="11">CHS0354</strain>
        <tissue evidence="11">Mantle</tissue>
    </source>
</reference>
<comment type="similarity">
    <text evidence="2">Belongs to the G-protein coupled receptor 3 family.</text>
</comment>
<feature type="domain" description="GPR158/179 extracellular" evidence="10">
    <location>
        <begin position="733"/>
        <end position="830"/>
    </location>
</feature>
<evidence type="ECO:0000256" key="8">
    <source>
        <dbReference type="ARBA" id="ARBA00023224"/>
    </source>
</evidence>
<dbReference type="Proteomes" id="UP001195483">
    <property type="component" value="Unassembled WGS sequence"/>
</dbReference>
<evidence type="ECO:0000256" key="7">
    <source>
        <dbReference type="ARBA" id="ARBA00023180"/>
    </source>
</evidence>
<dbReference type="CDD" id="cd18773">
    <property type="entry name" value="PDC1_HK_sensor"/>
    <property type="match status" value="1"/>
</dbReference>
<evidence type="ECO:0000256" key="5">
    <source>
        <dbReference type="ARBA" id="ARBA00023040"/>
    </source>
</evidence>
<protein>
    <recommendedName>
        <fullName evidence="10">GPR158/179 extracellular domain-containing protein</fullName>
    </recommendedName>
</protein>
<evidence type="ECO:0000313" key="11">
    <source>
        <dbReference type="EMBL" id="KAK3595226.1"/>
    </source>
</evidence>
<keyword evidence="7" id="KW-0325">Glycoprotein</keyword>
<dbReference type="InterPro" id="IPR043458">
    <property type="entry name" value="GPR158/179"/>
</dbReference>
<reference evidence="11" key="1">
    <citation type="journal article" date="2021" name="Genome Biol. Evol.">
        <title>A High-Quality Reference Genome for a Parasitic Bivalve with Doubly Uniparental Inheritance (Bivalvia: Unionida).</title>
        <authorList>
            <person name="Smith C.H."/>
        </authorList>
    </citation>
    <scope>NUCLEOTIDE SEQUENCE</scope>
    <source>
        <strain evidence="11">CHS0354</strain>
    </source>
</reference>
<evidence type="ECO:0000256" key="6">
    <source>
        <dbReference type="ARBA" id="ARBA00023170"/>
    </source>
</evidence>
<evidence type="ECO:0000256" key="4">
    <source>
        <dbReference type="ARBA" id="ARBA00022729"/>
    </source>
</evidence>
<evidence type="ECO:0000256" key="9">
    <source>
        <dbReference type="SAM" id="Phobius"/>
    </source>
</evidence>
<gene>
    <name evidence="11" type="ORF">CHS0354_021541</name>
</gene>
<evidence type="ECO:0000313" key="12">
    <source>
        <dbReference type="Proteomes" id="UP001195483"/>
    </source>
</evidence>
<comment type="caution">
    <text evidence="11">The sequence shown here is derived from an EMBL/GenBank/DDBJ whole genome shotgun (WGS) entry which is preliminary data.</text>
</comment>
<dbReference type="GO" id="GO:0005886">
    <property type="term" value="C:plasma membrane"/>
    <property type="evidence" value="ECO:0007669"/>
    <property type="project" value="UniProtKB-SubCell"/>
</dbReference>
<dbReference type="AlphaFoldDB" id="A0AAE0SP16"/>
<dbReference type="InterPro" id="IPR054714">
    <property type="entry name" value="GPR158_179_extracellular"/>
</dbReference>
<keyword evidence="9" id="KW-1133">Transmembrane helix</keyword>
<dbReference type="GO" id="GO:0004930">
    <property type="term" value="F:G protein-coupled receptor activity"/>
    <property type="evidence" value="ECO:0007669"/>
    <property type="project" value="UniProtKB-KW"/>
</dbReference>
<name>A0AAE0SP16_9BIVA</name>
<keyword evidence="3" id="KW-1003">Cell membrane</keyword>
<evidence type="ECO:0000256" key="3">
    <source>
        <dbReference type="ARBA" id="ARBA00022475"/>
    </source>
</evidence>
<keyword evidence="6" id="KW-0675">Receptor</keyword>
<feature type="transmembrane region" description="Helical" evidence="9">
    <location>
        <begin position="868"/>
        <end position="891"/>
    </location>
</feature>
<sequence length="893" mass="104009">MEYLRVIIATGILGFFALSLVRAGPFTWLKRDKFDEIMDQIASVTAQNCRSKPQNELELPSESVAQVPQYNKLLSRILFANRSMLLNLHNMALNRAFYYSFIYQRMNLSDQDFPSQPGFEYLYMSAAADVTAFEGFINGSALLFDNNCSYPNWYTTVDFNKTLELFGPRAWRADDYNEPTNWLREPSNLTCEIQDYAAGRDTNYTAESFKYCPFTRYQFDPTDPSRQKPLFWWPDNNAYKDSLRKFMYSVGVKFSNQTGKFLKDEFDSITFFGPPQPGQDDKEFTLPVMMTKPYFDCGRSNRWIVSMTAPVVEFMPRYSNWTHLRRPRFVAISGMDAEFERIDINPCPTSDGNEEPNMFAGTARCKPTTLCEPLSGWGFRRGGYQCMCRPGYYYPWWHDGPFQGWEIEQATEEEYRTGFDCLATQDLRVIPNQNPAWVTRKKRSTELAPAKDRFIDLVSAELIQTPRKRWVAKRSANKNMIEKSVDISSTRKKRFVPNYHGETPKLRKKRDAFEEPAWSRMETILNRRLDVTRKTCKSKEANELYLPGDVSYGVNKQFEAQGRTALRMAHFLSNFLQNVDEYEQFGELKGDRRLNETHIFGEVLSMVMADFKVRSAGVFFDRYKFRMSPPVNSTDARYATGITREFFGPFAFRNETEGGGLDTFRAIDFAGFSTPYVDDPWFRQMKGRWVANFNGLRKYVDKFMLRSGPNITSLIRFEHYPITYRAPRYEDGEWSRPYFRCDDMGMDWVVTYYIPFFGMDSLKSNIEFKGVVTIDVSLKELDIIQCPAEFHVANAFKNTAKCDYKSQYCVPIPGKRFQRGGYKCECRQGYEYPLKDVTWFFDGQTMEEEYEKKRFGLDNKFDTLKCRIAGAASIIANWGLMSVALLLLFVWNT</sequence>
<keyword evidence="9" id="KW-0812">Transmembrane</keyword>
<dbReference type="PANTHER" id="PTHR32546:SF25">
    <property type="entry name" value="MIP05539P"/>
    <property type="match status" value="1"/>
</dbReference>